<feature type="transmembrane region" description="Helical" evidence="7">
    <location>
        <begin position="7"/>
        <end position="24"/>
    </location>
</feature>
<dbReference type="GO" id="GO:0006826">
    <property type="term" value="P:iron ion transport"/>
    <property type="evidence" value="ECO:0007669"/>
    <property type="project" value="TreeGrafter"/>
</dbReference>
<evidence type="ECO:0000256" key="5">
    <source>
        <dbReference type="ARBA" id="ARBA00023065"/>
    </source>
</evidence>
<comment type="caution">
    <text evidence="9">The sequence shown here is derived from an EMBL/GenBank/DDBJ whole genome shotgun (WGS) entry which is preliminary data.</text>
</comment>
<evidence type="ECO:0000313" key="10">
    <source>
        <dbReference type="Proteomes" id="UP001152646"/>
    </source>
</evidence>
<comment type="subcellular location">
    <subcellularLocation>
        <location evidence="1">Membrane</location>
        <topology evidence="1">Multi-pass membrane protein</topology>
    </subcellularLocation>
</comment>
<dbReference type="InterPro" id="IPR017927">
    <property type="entry name" value="FAD-bd_FR_type"/>
</dbReference>
<dbReference type="InterPro" id="IPR013130">
    <property type="entry name" value="Fe3_Rdtase_TM_dom"/>
</dbReference>
<name>A0A9W4JJP3_9EURO</name>
<keyword evidence="3 7" id="KW-0812">Transmembrane</keyword>
<evidence type="ECO:0000256" key="7">
    <source>
        <dbReference type="SAM" id="Phobius"/>
    </source>
</evidence>
<keyword evidence="6 7" id="KW-0472">Membrane</keyword>
<gene>
    <name evidence="9" type="ORF">PSALAMII_LOCUS8449</name>
</gene>
<accession>A0A9W4JJP3</accession>
<dbReference type="PROSITE" id="PS51384">
    <property type="entry name" value="FAD_FR"/>
    <property type="match status" value="1"/>
</dbReference>
<evidence type="ECO:0000256" key="3">
    <source>
        <dbReference type="ARBA" id="ARBA00022692"/>
    </source>
</evidence>
<dbReference type="GO" id="GO:0000293">
    <property type="term" value="F:ferric-chelate reductase activity"/>
    <property type="evidence" value="ECO:0007669"/>
    <property type="project" value="TreeGrafter"/>
</dbReference>
<dbReference type="Pfam" id="PF01794">
    <property type="entry name" value="Ferric_reduct"/>
    <property type="match status" value="1"/>
</dbReference>
<organism evidence="9 10">
    <name type="scientific">Penicillium salamii</name>
    <dbReference type="NCBI Taxonomy" id="1612424"/>
    <lineage>
        <taxon>Eukaryota</taxon>
        <taxon>Fungi</taxon>
        <taxon>Dikarya</taxon>
        <taxon>Ascomycota</taxon>
        <taxon>Pezizomycotina</taxon>
        <taxon>Eurotiomycetes</taxon>
        <taxon>Eurotiomycetidae</taxon>
        <taxon>Eurotiales</taxon>
        <taxon>Aspergillaceae</taxon>
        <taxon>Penicillium</taxon>
    </lineage>
</organism>
<evidence type="ECO:0000256" key="4">
    <source>
        <dbReference type="ARBA" id="ARBA00022989"/>
    </source>
</evidence>
<evidence type="ECO:0000313" key="9">
    <source>
        <dbReference type="EMBL" id="CAG8404083.1"/>
    </source>
</evidence>
<dbReference type="Gene3D" id="3.40.50.80">
    <property type="entry name" value="Nucleotide-binding domain of ferredoxin-NADP reductase (FNR) module"/>
    <property type="match status" value="1"/>
</dbReference>
<dbReference type="AlphaFoldDB" id="A0A9W4JJP3"/>
<dbReference type="GO" id="GO:0006879">
    <property type="term" value="P:intracellular iron ion homeostasis"/>
    <property type="evidence" value="ECO:0007669"/>
    <property type="project" value="TreeGrafter"/>
</dbReference>
<feature type="transmembrane region" description="Helical" evidence="7">
    <location>
        <begin position="208"/>
        <end position="226"/>
    </location>
</feature>
<dbReference type="Pfam" id="PF08022">
    <property type="entry name" value="FAD_binding_8"/>
    <property type="match status" value="1"/>
</dbReference>
<evidence type="ECO:0000256" key="1">
    <source>
        <dbReference type="ARBA" id="ARBA00004141"/>
    </source>
</evidence>
<keyword evidence="4 7" id="KW-1133">Transmembrane helix</keyword>
<proteinExistence type="predicted"/>
<feature type="domain" description="FAD-binding FR-type" evidence="8">
    <location>
        <begin position="258"/>
        <end position="366"/>
    </location>
</feature>
<dbReference type="InterPro" id="IPR013112">
    <property type="entry name" value="FAD-bd_8"/>
</dbReference>
<dbReference type="CDD" id="cd06186">
    <property type="entry name" value="NOX_Duox_like_FAD_NADP"/>
    <property type="match status" value="1"/>
</dbReference>
<dbReference type="InterPro" id="IPR039261">
    <property type="entry name" value="FNR_nucleotide-bd"/>
</dbReference>
<protein>
    <recommendedName>
        <fullName evidence="8">FAD-binding FR-type domain-containing protein</fullName>
    </recommendedName>
</protein>
<feature type="transmembrane region" description="Helical" evidence="7">
    <location>
        <begin position="94"/>
        <end position="117"/>
    </location>
</feature>
<dbReference type="PANTHER" id="PTHR32361">
    <property type="entry name" value="FERRIC/CUPRIC REDUCTASE TRANSMEMBRANE COMPONENT"/>
    <property type="match status" value="1"/>
</dbReference>
<keyword evidence="2" id="KW-0813">Transport</keyword>
<dbReference type="GO" id="GO:0005886">
    <property type="term" value="C:plasma membrane"/>
    <property type="evidence" value="ECO:0007669"/>
    <property type="project" value="TreeGrafter"/>
</dbReference>
<dbReference type="InterPro" id="IPR051410">
    <property type="entry name" value="Ferric/Cupric_Reductase"/>
</dbReference>
<reference evidence="9" key="1">
    <citation type="submission" date="2021-07" db="EMBL/GenBank/DDBJ databases">
        <authorList>
            <person name="Branca A.L. A."/>
        </authorList>
    </citation>
    <scope>NUCLEOTIDE SEQUENCE</scope>
</reference>
<dbReference type="GO" id="GO:0015677">
    <property type="term" value="P:copper ion import"/>
    <property type="evidence" value="ECO:0007669"/>
    <property type="project" value="TreeGrafter"/>
</dbReference>
<evidence type="ECO:0000259" key="8">
    <source>
        <dbReference type="PROSITE" id="PS51384"/>
    </source>
</evidence>
<feature type="transmembrane region" description="Helical" evidence="7">
    <location>
        <begin position="129"/>
        <end position="148"/>
    </location>
</feature>
<dbReference type="EMBL" id="CAJVPA010000208">
    <property type="protein sequence ID" value="CAG8404083.1"/>
    <property type="molecule type" value="Genomic_DNA"/>
</dbReference>
<evidence type="ECO:0000256" key="2">
    <source>
        <dbReference type="ARBA" id="ARBA00022448"/>
    </source>
</evidence>
<dbReference type="OrthoDB" id="4494341at2759"/>
<feature type="transmembrane region" description="Helical" evidence="7">
    <location>
        <begin position="168"/>
        <end position="196"/>
    </location>
</feature>
<feature type="transmembrane region" description="Helical" evidence="7">
    <location>
        <begin position="232"/>
        <end position="253"/>
    </location>
</feature>
<feature type="transmembrane region" description="Helical" evidence="7">
    <location>
        <begin position="61"/>
        <end position="82"/>
    </location>
</feature>
<dbReference type="PANTHER" id="PTHR32361:SF26">
    <property type="entry name" value="FAD-BINDING 8 DOMAIN-CONTAINING PROTEIN-RELATED"/>
    <property type="match status" value="1"/>
</dbReference>
<keyword evidence="5" id="KW-0406">Ion transport</keyword>
<evidence type="ECO:0000256" key="6">
    <source>
        <dbReference type="ARBA" id="ARBA00023136"/>
    </source>
</evidence>
<sequence>MDILSIYICVLATIAGLIFLQQYFNPQPSSRIRHLYNVVTRFIILPYIFRRRKFWGPITVFNLVIHSIFIAGTAVCNIFGASDVDTARQRAGSIALIHLCVLVVVPRSAFGAAFFGISIRTYNQLHRSIGVMAMFQSLLHVLLAIKMKSLDLNDIKERNGFIVSIGCYWFLLSILLFLITSTQAIVSIATVSITVIPQLRRHIYEFCIKLHLALGIFGIVMVWMHMKDKYGLNGRLLISAISLFLLNTVYFIIRELYRNVTRTTFMAVANCTPLADAVMLDFIPPRPWKVRAGYYVYLRVPQIHLLSFAETHPFNIIWWEEDKLGKATRVFVVARVQTGFTKRLSGISDQSLRLFADGPYGKPLETALWDNFLFIATDIGISAQLPYLKELIDLQRQPRRLGRVSIVWVVEDDGKFLSRPKSYQY</sequence>
<dbReference type="Proteomes" id="UP001152646">
    <property type="component" value="Unassembled WGS sequence"/>
</dbReference>